<evidence type="ECO:0008006" key="3">
    <source>
        <dbReference type="Google" id="ProtNLM"/>
    </source>
</evidence>
<feature type="coiled-coil region" evidence="1">
    <location>
        <begin position="1"/>
        <end position="28"/>
    </location>
</feature>
<protein>
    <recommendedName>
        <fullName evidence="3">PD-(D/E)XK nuclease family protein</fullName>
    </recommendedName>
</protein>
<evidence type="ECO:0000256" key="1">
    <source>
        <dbReference type="SAM" id="Coils"/>
    </source>
</evidence>
<name>A0AAD0F7K1_FAUOS</name>
<dbReference type="EMBL" id="CP024176">
    <property type="protein sequence ID" value="ATW70769.1"/>
    <property type="molecule type" value="Genomic_DNA"/>
</dbReference>
<gene>
    <name evidence="2" type="ORF">YHS_11975</name>
</gene>
<dbReference type="InterPro" id="IPR029470">
    <property type="entry name" value="PDDEXK_4"/>
</dbReference>
<accession>A0AAD0F7K1</accession>
<organism evidence="2">
    <name type="scientific">Faucicola osloensis</name>
    <name type="common">Moraxella osloensis</name>
    <dbReference type="NCBI Taxonomy" id="34062"/>
    <lineage>
        <taxon>Bacteria</taxon>
        <taxon>Pseudomonadati</taxon>
        <taxon>Pseudomonadota</taxon>
        <taxon>Gammaproteobacteria</taxon>
        <taxon>Moraxellales</taxon>
        <taxon>Moraxellaceae</taxon>
        <taxon>Faucicola</taxon>
    </lineage>
</organism>
<reference evidence="2" key="1">
    <citation type="submission" date="2017-11" db="EMBL/GenBank/DDBJ databases">
        <title>Complete Genome Sequence from Moraxella oslensis YHS isolated from human skin.</title>
        <authorList>
            <person name="Lee K."/>
            <person name="Lim J.Y."/>
            <person name="Hwang I."/>
        </authorList>
    </citation>
    <scope>NUCLEOTIDE SEQUENCE</scope>
    <source>
        <strain evidence="2">YHS</strain>
    </source>
</reference>
<dbReference type="Pfam" id="PF14281">
    <property type="entry name" value="PDDEXK_4"/>
    <property type="match status" value="1"/>
</dbReference>
<sequence length="414" mass="48294">MDNIRNLLNEVNTKIKALETAKELYGEQLAPDFSVFDFINTNETGISWILANLLNPKSTHGQKTLFLEKFIKICLPNIDNHEDKRWQNYLTNLSNTTVITEQTTTASQTNRRMDIYLSAKISDETFGICIENKPYASDQPDQLTDYYNELENRNLTCKHLVYLSEYGEPSGYSVKAEVLDIWRNEKVFSHVTYTMLVDWLTECKKDCQNQSVTEFINQFIKFIQKQFMGMEDMNEQTEILEIMQSNSQNISSAISISSSIDVMKKNLMNEFISQLKLKSQNKSYHVETQGIFPKNRYQNIQFKLNGLTDFDIRIQFEDTNYSTFFIGISTLNESQINSEKYHKIAKAIKNNQHQLPKNVILEGNVWCIWYDLEPTHWDNNPEVWAEIPKGTLSESIIKEVDKLYEILKDNHLLD</sequence>
<proteinExistence type="predicted"/>
<dbReference type="AlphaFoldDB" id="A0AAD0F7K1"/>
<keyword evidence="1" id="KW-0175">Coiled coil</keyword>
<evidence type="ECO:0000313" key="2">
    <source>
        <dbReference type="EMBL" id="ATW70769.1"/>
    </source>
</evidence>